<dbReference type="AlphaFoldDB" id="A0AB39VF88"/>
<accession>A0AB39VF88</accession>
<dbReference type="EMBL" id="CP165644">
    <property type="protein sequence ID" value="XDU66061.1"/>
    <property type="molecule type" value="Genomic_DNA"/>
</dbReference>
<dbReference type="RefSeq" id="WP_369710495.1">
    <property type="nucleotide sequence ID" value="NZ_CP165644.1"/>
</dbReference>
<name>A0AB39VF88_9FUSO</name>
<sequence>MKKLIFGAFLLFSVIGFSRYVERCSITSEDSCVSLESGKKFTFRGYPFEGFRYGAVYRVYFEGQGNRKLYYTTSTYLY</sequence>
<proteinExistence type="predicted"/>
<dbReference type="KEGG" id="lrug:AB8B22_06415"/>
<protein>
    <submittedName>
        <fullName evidence="1">Uncharacterized protein</fullName>
    </submittedName>
</protein>
<reference evidence="1" key="1">
    <citation type="submission" date="2024-07" db="EMBL/GenBank/DDBJ databases">
        <authorList>
            <person name="Li X.-J."/>
            <person name="Wang X."/>
        </authorList>
    </citation>
    <scope>NUCLEOTIDE SEQUENCE</scope>
    <source>
        <strain evidence="1">HSP-334</strain>
    </source>
</reference>
<evidence type="ECO:0000313" key="1">
    <source>
        <dbReference type="EMBL" id="XDU66061.1"/>
    </source>
</evidence>
<organism evidence="1">
    <name type="scientific">Leptotrichia rugosa</name>
    <dbReference type="NCBI Taxonomy" id="3239302"/>
    <lineage>
        <taxon>Bacteria</taxon>
        <taxon>Fusobacteriati</taxon>
        <taxon>Fusobacteriota</taxon>
        <taxon>Fusobacteriia</taxon>
        <taxon>Fusobacteriales</taxon>
        <taxon>Leptotrichiaceae</taxon>
        <taxon>Leptotrichia</taxon>
    </lineage>
</organism>
<gene>
    <name evidence="1" type="ORF">AB8B22_06415</name>
</gene>